<dbReference type="PROSITE" id="PS50294">
    <property type="entry name" value="WD_REPEATS_REGION"/>
    <property type="match status" value="2"/>
</dbReference>
<dbReference type="AlphaFoldDB" id="A0A1E4TY19"/>
<dbReference type="PROSITE" id="PS50082">
    <property type="entry name" value="WD_REPEATS_2"/>
    <property type="match status" value="2"/>
</dbReference>
<reference evidence="7" key="1">
    <citation type="submission" date="2016-05" db="EMBL/GenBank/DDBJ databases">
        <title>Comparative genomics of biotechnologically important yeasts.</title>
        <authorList>
            <consortium name="DOE Joint Genome Institute"/>
            <person name="Riley R."/>
            <person name="Haridas S."/>
            <person name="Wolfe K.H."/>
            <person name="Lopes M.R."/>
            <person name="Hittinger C.T."/>
            <person name="Goker M."/>
            <person name="Salamov A."/>
            <person name="Wisecaver J."/>
            <person name="Long T.M."/>
            <person name="Aerts A.L."/>
            <person name="Barry K."/>
            <person name="Choi C."/>
            <person name="Clum A."/>
            <person name="Coughlan A.Y."/>
            <person name="Deshpande S."/>
            <person name="Douglass A.P."/>
            <person name="Hanson S.J."/>
            <person name="Klenk H.-P."/>
            <person name="Labutti K."/>
            <person name="Lapidus A."/>
            <person name="Lindquist E."/>
            <person name="Lipzen A."/>
            <person name="Meier-Kolthoff J.P."/>
            <person name="Ohm R.A."/>
            <person name="Otillar R.P."/>
            <person name="Pangilinan J."/>
            <person name="Peng Y."/>
            <person name="Rokas A."/>
            <person name="Rosa C.A."/>
            <person name="Scheuner C."/>
            <person name="Sibirny A.A."/>
            <person name="Slot J.C."/>
            <person name="Stielow J.B."/>
            <person name="Sun H."/>
            <person name="Kurtzman C.P."/>
            <person name="Blackwell M."/>
            <person name="Grigoriev I.V."/>
            <person name="Jeffries T.W."/>
        </authorList>
    </citation>
    <scope>NUCLEOTIDE SEQUENCE [LARGE SCALE GENOMIC DNA]</scope>
    <source>
        <strain evidence="7">NRRL Y-2460</strain>
    </source>
</reference>
<feature type="compositionally biased region" description="Basic and acidic residues" evidence="4">
    <location>
        <begin position="75"/>
        <end position="100"/>
    </location>
</feature>
<keyword evidence="1 3" id="KW-0853">WD repeat</keyword>
<dbReference type="Pfam" id="PF12265">
    <property type="entry name" value="CAF1C_H4-bd"/>
    <property type="match status" value="1"/>
</dbReference>
<feature type="repeat" description="WD" evidence="3">
    <location>
        <begin position="425"/>
        <end position="459"/>
    </location>
</feature>
<feature type="domain" description="Histone-binding protein RBBP4-like N-terminal" evidence="5">
    <location>
        <begin position="120"/>
        <end position="187"/>
    </location>
</feature>
<dbReference type="STRING" id="669874.A0A1E4TY19"/>
<feature type="compositionally biased region" description="Acidic residues" evidence="4">
    <location>
        <begin position="32"/>
        <end position="74"/>
    </location>
</feature>
<evidence type="ECO:0000259" key="5">
    <source>
        <dbReference type="Pfam" id="PF12265"/>
    </source>
</evidence>
<dbReference type="GO" id="GO:0051082">
    <property type="term" value="F:unfolded protein binding"/>
    <property type="evidence" value="ECO:0007669"/>
    <property type="project" value="EnsemblFungi"/>
</dbReference>
<dbReference type="InterPro" id="IPR001680">
    <property type="entry name" value="WD40_rpt"/>
</dbReference>
<dbReference type="GO" id="GO:0005730">
    <property type="term" value="C:nucleolus"/>
    <property type="evidence" value="ECO:0007669"/>
    <property type="project" value="EnsemblFungi"/>
</dbReference>
<dbReference type="Proteomes" id="UP000094236">
    <property type="component" value="Unassembled WGS sequence"/>
</dbReference>
<dbReference type="PANTHER" id="PTHR45903:SF1">
    <property type="entry name" value="GLUTAMATE-RICH WD REPEAT-CONTAINING PROTEIN 1"/>
    <property type="match status" value="1"/>
</dbReference>
<dbReference type="Gene3D" id="2.130.10.10">
    <property type="entry name" value="YVTN repeat-like/Quinoprotein amine dehydrogenase"/>
    <property type="match status" value="1"/>
</dbReference>
<dbReference type="GO" id="GO:0042254">
    <property type="term" value="P:ribosome biogenesis"/>
    <property type="evidence" value="ECO:0007669"/>
    <property type="project" value="EnsemblFungi"/>
</dbReference>
<evidence type="ECO:0000256" key="4">
    <source>
        <dbReference type="SAM" id="MobiDB-lite"/>
    </source>
</evidence>
<name>A0A1E4TY19_PACTA</name>
<protein>
    <recommendedName>
        <fullName evidence="5">Histone-binding protein RBBP4-like N-terminal domain-containing protein</fullName>
    </recommendedName>
</protein>
<dbReference type="InterPro" id="IPR051972">
    <property type="entry name" value="Glutamate-rich_WD_repeat"/>
</dbReference>
<feature type="region of interest" description="Disordered" evidence="4">
    <location>
        <begin position="1"/>
        <end position="119"/>
    </location>
</feature>
<dbReference type="EMBL" id="KV454012">
    <property type="protein sequence ID" value="ODV96636.1"/>
    <property type="molecule type" value="Genomic_DNA"/>
</dbReference>
<accession>A0A1E4TY19</accession>
<evidence type="ECO:0000313" key="6">
    <source>
        <dbReference type="EMBL" id="ODV96636.1"/>
    </source>
</evidence>
<dbReference type="InterPro" id="IPR015943">
    <property type="entry name" value="WD40/YVTN_repeat-like_dom_sf"/>
</dbReference>
<evidence type="ECO:0000313" key="7">
    <source>
        <dbReference type="Proteomes" id="UP000094236"/>
    </source>
</evidence>
<keyword evidence="2" id="KW-0677">Repeat</keyword>
<keyword evidence="7" id="KW-1185">Reference proteome</keyword>
<feature type="repeat" description="WD" evidence="3">
    <location>
        <begin position="331"/>
        <end position="373"/>
    </location>
</feature>
<evidence type="ECO:0000256" key="1">
    <source>
        <dbReference type="ARBA" id="ARBA00022574"/>
    </source>
</evidence>
<dbReference type="InterPro" id="IPR036322">
    <property type="entry name" value="WD40_repeat_dom_sf"/>
</dbReference>
<dbReference type="SUPFAM" id="SSF50978">
    <property type="entry name" value="WD40 repeat-like"/>
    <property type="match status" value="1"/>
</dbReference>
<proteinExistence type="predicted"/>
<dbReference type="InterPro" id="IPR022052">
    <property type="entry name" value="Histone-bd_RBBP4-like_N"/>
</dbReference>
<dbReference type="SMART" id="SM00320">
    <property type="entry name" value="WD40"/>
    <property type="match status" value="5"/>
</dbReference>
<dbReference type="PANTHER" id="PTHR45903">
    <property type="entry name" value="GLUTAMATE-RICH WD REPEAT-CONTAINING PROTEIN 1"/>
    <property type="match status" value="1"/>
</dbReference>
<evidence type="ECO:0000256" key="3">
    <source>
        <dbReference type="PROSITE-ProRule" id="PRU00221"/>
    </source>
</evidence>
<gene>
    <name evidence="6" type="ORF">PACTADRAFT_39615</name>
</gene>
<feature type="compositionally biased region" description="Basic and acidic residues" evidence="4">
    <location>
        <begin position="1"/>
        <end position="18"/>
    </location>
</feature>
<organism evidence="6 7">
    <name type="scientific">Pachysolen tannophilus NRRL Y-2460</name>
    <dbReference type="NCBI Taxonomy" id="669874"/>
    <lineage>
        <taxon>Eukaryota</taxon>
        <taxon>Fungi</taxon>
        <taxon>Dikarya</taxon>
        <taxon>Ascomycota</taxon>
        <taxon>Saccharomycotina</taxon>
        <taxon>Pichiomycetes</taxon>
        <taxon>Pachysolenaceae</taxon>
        <taxon>Pachysolen</taxon>
    </lineage>
</organism>
<dbReference type="OrthoDB" id="2161379at2759"/>
<evidence type="ECO:0000256" key="2">
    <source>
        <dbReference type="ARBA" id="ARBA00022737"/>
    </source>
</evidence>
<dbReference type="Pfam" id="PF00400">
    <property type="entry name" value="WD40"/>
    <property type="match status" value="2"/>
</dbReference>
<sequence>MPKRTVDLEGKASEKFSKTLENSVPHSHEEAGQDENNLDNVEMGDFEDPYGDDFESDGEIIEIDSANEEDEDGDVVDKQQLIEREQEKEQEQEQEKEESAKAGQEGEIYLPHRSRPLGPDEVLEADPTVYEMLHNVNMPWPCLTLDILPDNLGTERRNYPASMYITTATQASKAKDNELIVMKLSSLAKTLVKDDDDENEEEEEDDADDIDVDPILESETIPLRDTTNRLRVSPHAQTTGEYFTAAMSENGDCHIFDLSSQFKAFDSPGYVIPKNFKRPIHTIKSHGNVEGYGLDWSPLLSTGSLLTGDVSGRIHLTQRTAKNWVTDKTPFQASNASIEDIQWSPSEQTVFATGGTDGYLRIWDTRSKKHKPAINVVASNTDVNVISWCNKIDYLLASGHDDGSWGVWDLRNFSNNNKPEPVVSYDFHKSAITSIKFNPLDESIIAVSSEDNTVTLWDLAVEADDEEIKEQNEALQGRLNDIPPQLLFVHWQKDVKDVCWHKQIPGALVSTGTEGLNIWKTISV</sequence>